<sequence>MLQGSVQLPLHPHRGWIPPPSKSRELRDNPGAPQGWLQLSLPQRVSHLRQTVIMMLQVNGYWSAVRRNTALPQIQHGLPASSQTSDGSHTDADGADVSPDTRSG</sequence>
<dbReference type="EMBL" id="VSRR010126078">
    <property type="protein sequence ID" value="MPD01183.1"/>
    <property type="molecule type" value="Genomic_DNA"/>
</dbReference>
<protein>
    <submittedName>
        <fullName evidence="2">Uncharacterized protein</fullName>
    </submittedName>
</protein>
<reference evidence="2 3" key="1">
    <citation type="submission" date="2019-05" db="EMBL/GenBank/DDBJ databases">
        <title>Another draft genome of Portunus trituberculatus and its Hox gene families provides insights of decapod evolution.</title>
        <authorList>
            <person name="Jeong J.-H."/>
            <person name="Song I."/>
            <person name="Kim S."/>
            <person name="Choi T."/>
            <person name="Kim D."/>
            <person name="Ryu S."/>
            <person name="Kim W."/>
        </authorList>
    </citation>
    <scope>NUCLEOTIDE SEQUENCE [LARGE SCALE GENOMIC DNA]</scope>
    <source>
        <tissue evidence="2">Muscle</tissue>
    </source>
</reference>
<accession>A0A5B7JYK7</accession>
<evidence type="ECO:0000313" key="3">
    <source>
        <dbReference type="Proteomes" id="UP000324222"/>
    </source>
</evidence>
<keyword evidence="3" id="KW-1185">Reference proteome</keyword>
<name>A0A5B7JYK7_PORTR</name>
<proteinExistence type="predicted"/>
<dbReference type="Proteomes" id="UP000324222">
    <property type="component" value="Unassembled WGS sequence"/>
</dbReference>
<organism evidence="2 3">
    <name type="scientific">Portunus trituberculatus</name>
    <name type="common">Swimming crab</name>
    <name type="synonym">Neptunus trituberculatus</name>
    <dbReference type="NCBI Taxonomy" id="210409"/>
    <lineage>
        <taxon>Eukaryota</taxon>
        <taxon>Metazoa</taxon>
        <taxon>Ecdysozoa</taxon>
        <taxon>Arthropoda</taxon>
        <taxon>Crustacea</taxon>
        <taxon>Multicrustacea</taxon>
        <taxon>Malacostraca</taxon>
        <taxon>Eumalacostraca</taxon>
        <taxon>Eucarida</taxon>
        <taxon>Decapoda</taxon>
        <taxon>Pleocyemata</taxon>
        <taxon>Brachyura</taxon>
        <taxon>Eubrachyura</taxon>
        <taxon>Portunoidea</taxon>
        <taxon>Portunidae</taxon>
        <taxon>Portuninae</taxon>
        <taxon>Portunus</taxon>
    </lineage>
</organism>
<feature type="region of interest" description="Disordered" evidence="1">
    <location>
        <begin position="73"/>
        <end position="104"/>
    </location>
</feature>
<feature type="region of interest" description="Disordered" evidence="1">
    <location>
        <begin position="1"/>
        <end position="36"/>
    </location>
</feature>
<gene>
    <name evidence="2" type="ORF">E2C01_096701</name>
</gene>
<dbReference type="AlphaFoldDB" id="A0A5B7JYK7"/>
<evidence type="ECO:0000313" key="2">
    <source>
        <dbReference type="EMBL" id="MPD01183.1"/>
    </source>
</evidence>
<evidence type="ECO:0000256" key="1">
    <source>
        <dbReference type="SAM" id="MobiDB-lite"/>
    </source>
</evidence>
<comment type="caution">
    <text evidence="2">The sequence shown here is derived from an EMBL/GenBank/DDBJ whole genome shotgun (WGS) entry which is preliminary data.</text>
</comment>